<keyword evidence="4 5" id="KW-0472">Membrane</keyword>
<dbReference type="Pfam" id="PF12698">
    <property type="entry name" value="ABC2_membrane_3"/>
    <property type="match status" value="1"/>
</dbReference>
<feature type="domain" description="ABC-2 type transporter transmembrane" evidence="6">
    <location>
        <begin position="51"/>
        <end position="234"/>
    </location>
</feature>
<name>A0A929QS61_ABIDE</name>
<keyword evidence="3 5" id="KW-1133">Transmembrane helix</keyword>
<evidence type="ECO:0000313" key="8">
    <source>
        <dbReference type="Proteomes" id="UP000757900"/>
    </source>
</evidence>
<proteinExistence type="predicted"/>
<comment type="subcellular location">
    <subcellularLocation>
        <location evidence="1">Membrane</location>
        <topology evidence="1">Multi-pass membrane protein</topology>
    </subcellularLocation>
</comment>
<feature type="transmembrane region" description="Helical" evidence="5">
    <location>
        <begin position="101"/>
        <end position="121"/>
    </location>
</feature>
<feature type="transmembrane region" description="Helical" evidence="5">
    <location>
        <begin position="20"/>
        <end position="42"/>
    </location>
</feature>
<evidence type="ECO:0000256" key="5">
    <source>
        <dbReference type="SAM" id="Phobius"/>
    </source>
</evidence>
<evidence type="ECO:0000313" key="7">
    <source>
        <dbReference type="EMBL" id="MBF0934174.1"/>
    </source>
</evidence>
<dbReference type="InterPro" id="IPR013525">
    <property type="entry name" value="ABC2_TM"/>
</dbReference>
<feature type="transmembrane region" description="Helical" evidence="5">
    <location>
        <begin position="133"/>
        <end position="157"/>
    </location>
</feature>
<reference evidence="7" key="1">
    <citation type="submission" date="2020-04" db="EMBL/GenBank/DDBJ databases">
        <title>Deep metagenomics examines the oral microbiome during advanced dental caries in children, revealing novel taxa and co-occurrences with host molecules.</title>
        <authorList>
            <person name="Baker J.L."/>
            <person name="Morton J.T."/>
            <person name="Dinis M."/>
            <person name="Alvarez R."/>
            <person name="Tran N.C."/>
            <person name="Knight R."/>
            <person name="Edlund A."/>
        </authorList>
    </citation>
    <scope>NUCLEOTIDE SEQUENCE</scope>
    <source>
        <strain evidence="7">JCVI_23_bin.16</strain>
    </source>
</reference>
<protein>
    <submittedName>
        <fullName evidence="7">ABC transporter permease</fullName>
    </submittedName>
</protein>
<feature type="transmembrane region" description="Helical" evidence="5">
    <location>
        <begin position="54"/>
        <end position="80"/>
    </location>
</feature>
<organism evidence="7 8">
    <name type="scientific">Abiotrophia defectiva</name>
    <name type="common">Streptococcus defectivus</name>
    <dbReference type="NCBI Taxonomy" id="46125"/>
    <lineage>
        <taxon>Bacteria</taxon>
        <taxon>Bacillati</taxon>
        <taxon>Bacillota</taxon>
        <taxon>Bacilli</taxon>
        <taxon>Lactobacillales</taxon>
        <taxon>Aerococcaceae</taxon>
        <taxon>Abiotrophia</taxon>
    </lineage>
</organism>
<gene>
    <name evidence="7" type="ORF">HXK00_00850</name>
</gene>
<evidence type="ECO:0000256" key="4">
    <source>
        <dbReference type="ARBA" id="ARBA00023136"/>
    </source>
</evidence>
<accession>A0A929QS61</accession>
<evidence type="ECO:0000256" key="2">
    <source>
        <dbReference type="ARBA" id="ARBA00022692"/>
    </source>
</evidence>
<evidence type="ECO:0000256" key="3">
    <source>
        <dbReference type="ARBA" id="ARBA00022989"/>
    </source>
</evidence>
<dbReference type="Proteomes" id="UP000757900">
    <property type="component" value="Unassembled WGS sequence"/>
</dbReference>
<dbReference type="EMBL" id="JABZFV010000003">
    <property type="protein sequence ID" value="MBF0934174.1"/>
    <property type="molecule type" value="Genomic_DNA"/>
</dbReference>
<evidence type="ECO:0000256" key="1">
    <source>
        <dbReference type="ARBA" id="ARBA00004141"/>
    </source>
</evidence>
<feature type="transmembrane region" description="Helical" evidence="5">
    <location>
        <begin position="164"/>
        <end position="184"/>
    </location>
</feature>
<dbReference type="AlphaFoldDB" id="A0A929QS61"/>
<feature type="transmembrane region" description="Helical" evidence="5">
    <location>
        <begin position="217"/>
        <end position="235"/>
    </location>
</feature>
<keyword evidence="2 5" id="KW-0812">Transmembrane</keyword>
<comment type="caution">
    <text evidence="7">The sequence shown here is derived from an EMBL/GenBank/DDBJ whole genome shotgun (WGS) entry which is preliminary data.</text>
</comment>
<evidence type="ECO:0000259" key="6">
    <source>
        <dbReference type="Pfam" id="PF12698"/>
    </source>
</evidence>
<sequence length="243" mass="27234">MMNLHKIWTISKFKIYQIVVNMQILPILLMGMIMPVAMNFILPRTDEFAQGNVRSIMIISMGFIFIAGMGSAMTGMMSLVEEKEKKTLRVLMTSTVTSLEFLIATLLPTVVLLMLLSYLLIPLSGMSFTDLSLLKYGIVSLSTIVSGSIIGFISGIFAKNSSEATAYSIFPLMILIFVPFYSMFSEPLAKVAPYLYTNFFFSWSRNFADASLPLREVLVALAWLLGLSVIFILLYRHNGLEKE</sequence>